<protein>
    <submittedName>
        <fullName evidence="3">Putative membrane protein</fullName>
    </submittedName>
</protein>
<dbReference type="AlphaFoldDB" id="G7WCE6"/>
<keyword evidence="1" id="KW-1133">Transmembrane helix</keyword>
<keyword evidence="4" id="KW-1185">Reference proteome</keyword>
<dbReference type="Pfam" id="PF10080">
    <property type="entry name" value="FtrD-like"/>
    <property type="match status" value="1"/>
</dbReference>
<evidence type="ECO:0000256" key="1">
    <source>
        <dbReference type="SAM" id="Phobius"/>
    </source>
</evidence>
<name>G7WCE6_DESOD</name>
<proteinExistence type="predicted"/>
<dbReference type="KEGG" id="dor:Desor_0567"/>
<evidence type="ECO:0000313" key="3">
    <source>
        <dbReference type="EMBL" id="AET66268.1"/>
    </source>
</evidence>
<sequence>MQQLGGLILTMNEREIKKQKFTQPSKNHTLLFSIVGILTVIIMIGTYMVVAKSNTPDSTLKGAANIGEKVAYSSAVKLQQTNVENSSKDGKVIITTLSTLKDKKFIRTEYQSNETRIPLTAFVQPDGNVMAAVSYCEPCRGETFHITGSQIICNVCGTVWDLQTLKGLSGGCQAYPPEALTYSLNGDNLEIPQTTLDTWKPRV</sequence>
<dbReference type="eggNOG" id="COG4393">
    <property type="taxonomic scope" value="Bacteria"/>
</dbReference>
<evidence type="ECO:0000259" key="2">
    <source>
        <dbReference type="Pfam" id="PF10080"/>
    </source>
</evidence>
<dbReference type="PATRIC" id="fig|768706.3.peg.540"/>
<feature type="transmembrane region" description="Helical" evidence="1">
    <location>
        <begin position="30"/>
        <end position="50"/>
    </location>
</feature>
<dbReference type="STRING" id="768706.Desor_0567"/>
<gene>
    <name evidence="3" type="ordered locus">Desor_0567</name>
</gene>
<reference evidence="4" key="1">
    <citation type="submission" date="2011-11" db="EMBL/GenBank/DDBJ databases">
        <title>Complete sequence of Desulfosporosinus orientis DSM 765.</title>
        <authorList>
            <person name="Lucas S."/>
            <person name="Han J."/>
            <person name="Lapidus A."/>
            <person name="Cheng J.-F."/>
            <person name="Goodwin L."/>
            <person name="Pitluck S."/>
            <person name="Peters L."/>
            <person name="Ovchinnikova G."/>
            <person name="Teshima H."/>
            <person name="Detter J.C."/>
            <person name="Han C."/>
            <person name="Tapia R."/>
            <person name="Land M."/>
            <person name="Hauser L."/>
            <person name="Kyrpides N."/>
            <person name="Ivanova N."/>
            <person name="Pagani I."/>
            <person name="Pester M."/>
            <person name="Spring S."/>
            <person name="Ollivier B."/>
            <person name="Rattei T."/>
            <person name="Klenk H.-P."/>
            <person name="Wagner M."/>
            <person name="Loy A."/>
            <person name="Woyke T."/>
        </authorList>
    </citation>
    <scope>NUCLEOTIDE SEQUENCE [LARGE SCALE GENOMIC DNA]</scope>
    <source>
        <strain evidence="4">ATCC 19365 / DSM 765 / NCIMB 8382 / VKM B-1628</strain>
    </source>
</reference>
<keyword evidence="1" id="KW-0812">Transmembrane</keyword>
<evidence type="ECO:0000313" key="4">
    <source>
        <dbReference type="Proteomes" id="UP000006346"/>
    </source>
</evidence>
<dbReference type="HOGENOM" id="CLU_1395735_0_0_9"/>
<accession>G7WCE6</accession>
<dbReference type="InterPro" id="IPR018758">
    <property type="entry name" value="FtrD-like"/>
</dbReference>
<keyword evidence="1" id="KW-0472">Membrane</keyword>
<dbReference type="EMBL" id="CP003108">
    <property type="protein sequence ID" value="AET66268.1"/>
    <property type="molecule type" value="Genomic_DNA"/>
</dbReference>
<reference evidence="3 4" key="2">
    <citation type="journal article" date="2012" name="J. Bacteriol.">
        <title>Complete genome sequences of Desulfosporosinus orientis DSM765T, Desulfosporosinus youngiae DSM17734T, Desulfosporosinus meridiei DSM13257T, and Desulfosporosinus acidiphilus DSM22704T.</title>
        <authorList>
            <person name="Pester M."/>
            <person name="Brambilla E."/>
            <person name="Alazard D."/>
            <person name="Rattei T."/>
            <person name="Weinmaier T."/>
            <person name="Han J."/>
            <person name="Lucas S."/>
            <person name="Lapidus A."/>
            <person name="Cheng J.F."/>
            <person name="Goodwin L."/>
            <person name="Pitluck S."/>
            <person name="Peters L."/>
            <person name="Ovchinnikova G."/>
            <person name="Teshima H."/>
            <person name="Detter J.C."/>
            <person name="Han C.S."/>
            <person name="Tapia R."/>
            <person name="Land M.L."/>
            <person name="Hauser L."/>
            <person name="Kyrpides N.C."/>
            <person name="Ivanova N.N."/>
            <person name="Pagani I."/>
            <person name="Huntmann M."/>
            <person name="Wei C.L."/>
            <person name="Davenport K.W."/>
            <person name="Daligault H."/>
            <person name="Chain P.S."/>
            <person name="Chen A."/>
            <person name="Mavromatis K."/>
            <person name="Markowitz V."/>
            <person name="Szeto E."/>
            <person name="Mikhailova N."/>
            <person name="Pati A."/>
            <person name="Wagner M."/>
            <person name="Woyke T."/>
            <person name="Ollivier B."/>
            <person name="Klenk H.P."/>
            <person name="Spring S."/>
            <person name="Loy A."/>
        </authorList>
    </citation>
    <scope>NUCLEOTIDE SEQUENCE [LARGE SCALE GENOMIC DNA]</scope>
    <source>
        <strain evidence="4">ATCC 19365 / DSM 765 / NCIMB 8382 / VKM B-1628</strain>
    </source>
</reference>
<feature type="domain" description="Membrane iron-sulfur containing protein FtrD-like" evidence="2">
    <location>
        <begin position="100"/>
        <end position="201"/>
    </location>
</feature>
<dbReference type="Proteomes" id="UP000006346">
    <property type="component" value="Chromosome"/>
</dbReference>
<organism evidence="3 4">
    <name type="scientific">Desulfosporosinus orientis (strain ATCC 19365 / DSM 765 / NCIMB 8382 / VKM B-1628 / Singapore I)</name>
    <name type="common">Desulfotomaculum orientis</name>
    <dbReference type="NCBI Taxonomy" id="768706"/>
    <lineage>
        <taxon>Bacteria</taxon>
        <taxon>Bacillati</taxon>
        <taxon>Bacillota</taxon>
        <taxon>Clostridia</taxon>
        <taxon>Eubacteriales</taxon>
        <taxon>Desulfitobacteriaceae</taxon>
        <taxon>Desulfosporosinus</taxon>
    </lineage>
</organism>